<keyword evidence="5" id="KW-0808">Transferase</keyword>
<dbReference type="GO" id="GO:0003825">
    <property type="term" value="F:alpha,alpha-trehalose-phosphate synthase (UDP-forming) activity"/>
    <property type="evidence" value="ECO:0007669"/>
    <property type="project" value="UniProtKB-EC"/>
</dbReference>
<evidence type="ECO:0000313" key="9">
    <source>
        <dbReference type="Proteomes" id="UP000887565"/>
    </source>
</evidence>
<dbReference type="FunFam" id="3.40.50.2000:FF:000206">
    <property type="entry name" value="Trehalose-6-phosphate synthase"/>
    <property type="match status" value="1"/>
</dbReference>
<reference evidence="10" key="1">
    <citation type="submission" date="2022-11" db="UniProtKB">
        <authorList>
            <consortium name="WormBaseParasite"/>
        </authorList>
    </citation>
    <scope>IDENTIFICATION</scope>
</reference>
<dbReference type="AlphaFoldDB" id="A0A915L807"/>
<dbReference type="Gene3D" id="3.40.50.1000">
    <property type="entry name" value="HAD superfamily/HAD-like"/>
    <property type="match status" value="1"/>
</dbReference>
<comment type="function">
    <text evidence="1">Catalyzes the production of trehalose from glucose-6-phosphate and UDP-alpha-D-glucose in a 2 step process.</text>
</comment>
<evidence type="ECO:0000256" key="6">
    <source>
        <dbReference type="ARBA" id="ARBA00048039"/>
    </source>
</evidence>
<dbReference type="PANTHER" id="PTHR10788:SF106">
    <property type="entry name" value="BCDNA.GH08860"/>
    <property type="match status" value="1"/>
</dbReference>
<dbReference type="SUPFAM" id="SSF56784">
    <property type="entry name" value="HAD-like"/>
    <property type="match status" value="1"/>
</dbReference>
<accession>A0A915L807</accession>
<dbReference type="WBParaSite" id="nRc.2.0.1.t46942-RA">
    <property type="protein sequence ID" value="nRc.2.0.1.t46942-RA"/>
    <property type="gene ID" value="nRc.2.0.1.g46942"/>
</dbReference>
<dbReference type="GO" id="GO:0004805">
    <property type="term" value="F:trehalose-phosphatase activity"/>
    <property type="evidence" value="ECO:0007669"/>
    <property type="project" value="TreeGrafter"/>
</dbReference>
<dbReference type="Pfam" id="PF00982">
    <property type="entry name" value="Glyco_transf_20"/>
    <property type="match status" value="1"/>
</dbReference>
<dbReference type="GO" id="GO:0005992">
    <property type="term" value="P:trehalose biosynthetic process"/>
    <property type="evidence" value="ECO:0007669"/>
    <property type="project" value="InterPro"/>
</dbReference>
<keyword evidence="5" id="KW-0328">Glycosyltransferase</keyword>
<feature type="domain" description="Trehalose-6-phosphate phosphatase C-terminal" evidence="8">
    <location>
        <begin position="472"/>
        <end position="740"/>
    </location>
</feature>
<comment type="similarity">
    <text evidence="3">In the C-terminal section; belongs to the gob-1 trehalose phosphatase family.</text>
</comment>
<feature type="domain" description="Trehalose-6-phosphate phosphatase helical bundle" evidence="7">
    <location>
        <begin position="337"/>
        <end position="441"/>
    </location>
</feature>
<dbReference type="Gene3D" id="3.30.70.3080">
    <property type="match status" value="1"/>
</dbReference>
<sequence length="773" mass="87849">MEPVQTPKHRLRHRLALQSLEKKSAVKNKKVGFQTHLDRQTFIDIIRERFPVARIEYNEKTDKHVVAYEGFVTTLGVFPVSIKNEDFLAVVQTPSVQDNAKLIRQRVMRYSKPDGRFFFSVERFDYTKGIKEKTKAYMEYFRLFPDRVGKDVFVQVAVTNRRTVESYRVYQDDCVAAVNQLNETFRCADQPDWRPCIFFTDGLTRPNLVAHYLAMDVGVVTPRKDGMNLVAKEMIVCNPKASLVISCGAGTEQQLNSAGFYTDAPDNHCYHRVADIYDPVAFAKVLYGAAVEESSNAEAHGRRLNDFMLVNDIEKWSANFLDPSWTHEVVQFTNLKTLKDFHSLFAQLRNVRRLIVQRVLNGQPLRPHFAISLRNVRQSLEQSLDPQTRLLTLAASDAAGAKMSAVYDVQDELRQLDIDLDFLNYVQSDDYNNLELFLQDLSKYHPSGVEEFAKELEDVLTLISKGDHFDYFFSDRDGTLRSYTCTYASSVQGAYSGVIQATFAHRCTQYAAIVTSAPLQNIGILDVLVVPDGYYCYGASGGREWYVKASKKFKDTSISDADLQILEVLADRIALLLQKPEFRQFAWIGSGLQRHYGHVTVTRQDVYHSIDQDISDKLFMAVCQLVNEMDPSGDRLHFSDTETDIKIHLKAKLSGKTFTKGHGIQLFAEKMKLDLSRGNILVCGDSETDLPMLQEALLINPQNVYTVFVTKNEELRAKVIDLCQQVKNSNYAFATSPFVILGAMAQATIREIKIRPGIDRDHATLDDDEVSEH</sequence>
<dbReference type="Pfam" id="PF18572">
    <property type="entry name" value="T6PP_N"/>
    <property type="match status" value="1"/>
</dbReference>
<evidence type="ECO:0000256" key="5">
    <source>
        <dbReference type="ARBA" id="ARBA00022676"/>
    </source>
</evidence>
<evidence type="ECO:0000256" key="2">
    <source>
        <dbReference type="ARBA" id="ARBA00005409"/>
    </source>
</evidence>
<protein>
    <recommendedName>
        <fullName evidence="4">alpha,alpha-trehalose-phosphate synthase (UDP-forming)</fullName>
        <ecNumber evidence="4">2.4.1.15</ecNumber>
    </recommendedName>
</protein>
<organism evidence="9 10">
    <name type="scientific">Romanomermis culicivorax</name>
    <name type="common">Nematode worm</name>
    <dbReference type="NCBI Taxonomy" id="13658"/>
    <lineage>
        <taxon>Eukaryota</taxon>
        <taxon>Metazoa</taxon>
        <taxon>Ecdysozoa</taxon>
        <taxon>Nematoda</taxon>
        <taxon>Enoplea</taxon>
        <taxon>Dorylaimia</taxon>
        <taxon>Mermithida</taxon>
        <taxon>Mermithoidea</taxon>
        <taxon>Mermithidae</taxon>
        <taxon>Romanomermis</taxon>
    </lineage>
</organism>
<dbReference type="SUPFAM" id="SSF53756">
    <property type="entry name" value="UDP-Glycosyltransferase/glycogen phosphorylase"/>
    <property type="match status" value="1"/>
</dbReference>
<evidence type="ECO:0000259" key="8">
    <source>
        <dbReference type="Pfam" id="PF21141"/>
    </source>
</evidence>
<evidence type="ECO:0000256" key="1">
    <source>
        <dbReference type="ARBA" id="ARBA00002045"/>
    </source>
</evidence>
<evidence type="ECO:0000313" key="10">
    <source>
        <dbReference type="WBParaSite" id="nRc.2.0.1.t46942-RA"/>
    </source>
</evidence>
<evidence type="ECO:0000256" key="3">
    <source>
        <dbReference type="ARBA" id="ARBA00006107"/>
    </source>
</evidence>
<dbReference type="Gene3D" id="3.40.50.2000">
    <property type="entry name" value="Glycogen Phosphorylase B"/>
    <property type="match status" value="2"/>
</dbReference>
<dbReference type="InterPro" id="IPR023214">
    <property type="entry name" value="HAD_sf"/>
</dbReference>
<dbReference type="PANTHER" id="PTHR10788">
    <property type="entry name" value="TREHALOSE-6-PHOSPHATE SYNTHASE"/>
    <property type="match status" value="1"/>
</dbReference>
<dbReference type="GO" id="GO:0005829">
    <property type="term" value="C:cytosol"/>
    <property type="evidence" value="ECO:0007669"/>
    <property type="project" value="TreeGrafter"/>
</dbReference>
<evidence type="ECO:0000259" key="7">
    <source>
        <dbReference type="Pfam" id="PF18572"/>
    </source>
</evidence>
<dbReference type="InterPro" id="IPR041064">
    <property type="entry name" value="T6PP_helical"/>
</dbReference>
<dbReference type="OMA" id="VARIEYN"/>
<dbReference type="InterPro" id="IPR049063">
    <property type="entry name" value="T6PP_C"/>
</dbReference>
<proteinExistence type="inferred from homology"/>
<keyword evidence="9" id="KW-1185">Reference proteome</keyword>
<dbReference type="InterPro" id="IPR001830">
    <property type="entry name" value="Glyco_trans_20"/>
</dbReference>
<dbReference type="Pfam" id="PF21141">
    <property type="entry name" value="T6PP_C"/>
    <property type="match status" value="1"/>
</dbReference>
<dbReference type="InterPro" id="IPR036412">
    <property type="entry name" value="HAD-like_sf"/>
</dbReference>
<evidence type="ECO:0000256" key="4">
    <source>
        <dbReference type="ARBA" id="ARBA00012538"/>
    </source>
</evidence>
<comment type="similarity">
    <text evidence="2">In the N-terminal section; belongs to the glycosyltransferase 20 family.</text>
</comment>
<dbReference type="EC" id="2.4.1.15" evidence="4"/>
<dbReference type="Gene3D" id="1.20.58.1800">
    <property type="match status" value="1"/>
</dbReference>
<comment type="catalytic activity">
    <reaction evidence="6">
        <text>D-glucose 6-phosphate + UDP-alpha-D-glucose = alpha,alpha-trehalose 6-phosphate + UDP + H(+)</text>
        <dbReference type="Rhea" id="RHEA:18889"/>
        <dbReference type="ChEBI" id="CHEBI:15378"/>
        <dbReference type="ChEBI" id="CHEBI:58223"/>
        <dbReference type="ChEBI" id="CHEBI:58429"/>
        <dbReference type="ChEBI" id="CHEBI:58885"/>
        <dbReference type="ChEBI" id="CHEBI:61548"/>
        <dbReference type="EC" id="2.4.1.15"/>
    </reaction>
</comment>
<dbReference type="Proteomes" id="UP000887565">
    <property type="component" value="Unplaced"/>
</dbReference>
<name>A0A915L807_ROMCU</name>